<proteinExistence type="predicted"/>
<dbReference type="Pfam" id="PF02167">
    <property type="entry name" value="Cytochrom_C1"/>
    <property type="match status" value="1"/>
</dbReference>
<keyword evidence="3 9" id="KW-0349">Heme</keyword>
<protein>
    <recommendedName>
        <fullName evidence="2">Cytochrome c1</fullName>
    </recommendedName>
</protein>
<keyword evidence="4 10" id="KW-0812">Transmembrane</keyword>
<keyword evidence="11" id="KW-0732">Signal</keyword>
<reference evidence="13 14" key="1">
    <citation type="submission" date="2016-10" db="EMBL/GenBank/DDBJ databases">
        <authorList>
            <person name="de Groot N.N."/>
        </authorList>
    </citation>
    <scope>NUCLEOTIDE SEQUENCE [LARGE SCALE GENOMIC DNA]</scope>
    <source>
        <strain evidence="13 14">CGMCC 1.8894</strain>
    </source>
</reference>
<keyword evidence="14" id="KW-1185">Reference proteome</keyword>
<dbReference type="PANTHER" id="PTHR10266">
    <property type="entry name" value="CYTOCHROME C1"/>
    <property type="match status" value="1"/>
</dbReference>
<evidence type="ECO:0000256" key="4">
    <source>
        <dbReference type="ARBA" id="ARBA00022692"/>
    </source>
</evidence>
<dbReference type="GO" id="GO:0009055">
    <property type="term" value="F:electron transfer activity"/>
    <property type="evidence" value="ECO:0007669"/>
    <property type="project" value="InterPro"/>
</dbReference>
<evidence type="ECO:0000256" key="5">
    <source>
        <dbReference type="ARBA" id="ARBA00022723"/>
    </source>
</evidence>
<feature type="domain" description="Cytochrome c" evidence="12">
    <location>
        <begin position="47"/>
        <end position="179"/>
    </location>
</feature>
<dbReference type="GO" id="GO:0020037">
    <property type="term" value="F:heme binding"/>
    <property type="evidence" value="ECO:0007669"/>
    <property type="project" value="InterPro"/>
</dbReference>
<evidence type="ECO:0000256" key="6">
    <source>
        <dbReference type="ARBA" id="ARBA00022989"/>
    </source>
</evidence>
<evidence type="ECO:0000259" key="12">
    <source>
        <dbReference type="PROSITE" id="PS51007"/>
    </source>
</evidence>
<name>A0A1H2QUR6_9RHOB</name>
<organism evidence="13 14">
    <name type="scientific">Roseicitreum antarcticum</name>
    <dbReference type="NCBI Taxonomy" id="564137"/>
    <lineage>
        <taxon>Bacteria</taxon>
        <taxon>Pseudomonadati</taxon>
        <taxon>Pseudomonadota</taxon>
        <taxon>Alphaproteobacteria</taxon>
        <taxon>Rhodobacterales</taxon>
        <taxon>Paracoccaceae</taxon>
        <taxon>Roseicitreum</taxon>
    </lineage>
</organism>
<keyword evidence="6 10" id="KW-1133">Transmembrane helix</keyword>
<evidence type="ECO:0000256" key="2">
    <source>
        <dbReference type="ARBA" id="ARBA00016165"/>
    </source>
</evidence>
<dbReference type="GO" id="GO:0016020">
    <property type="term" value="C:membrane"/>
    <property type="evidence" value="ECO:0007669"/>
    <property type="project" value="UniProtKB-SubCell"/>
</dbReference>
<evidence type="ECO:0000256" key="8">
    <source>
        <dbReference type="ARBA" id="ARBA00023136"/>
    </source>
</evidence>
<evidence type="ECO:0000256" key="11">
    <source>
        <dbReference type="SAM" id="SignalP"/>
    </source>
</evidence>
<dbReference type="PANTHER" id="PTHR10266:SF3">
    <property type="entry name" value="CYTOCHROME C1, HEME PROTEIN, MITOCHONDRIAL"/>
    <property type="match status" value="1"/>
</dbReference>
<feature type="transmembrane region" description="Helical" evidence="10">
    <location>
        <begin position="230"/>
        <end position="249"/>
    </location>
</feature>
<evidence type="ECO:0000256" key="10">
    <source>
        <dbReference type="SAM" id="Phobius"/>
    </source>
</evidence>
<accession>A0A1H2QUR6</accession>
<dbReference type="Proteomes" id="UP000198539">
    <property type="component" value="Unassembled WGS sequence"/>
</dbReference>
<keyword evidence="5 9" id="KW-0479">Metal-binding</keyword>
<dbReference type="GO" id="GO:0046872">
    <property type="term" value="F:metal ion binding"/>
    <property type="evidence" value="ECO:0007669"/>
    <property type="project" value="UniProtKB-KW"/>
</dbReference>
<keyword evidence="8 10" id="KW-0472">Membrane</keyword>
<evidence type="ECO:0000313" key="14">
    <source>
        <dbReference type="Proteomes" id="UP000198539"/>
    </source>
</evidence>
<feature type="chain" id="PRO_5011586865" description="Cytochrome c1" evidence="11">
    <location>
        <begin position="24"/>
        <end position="263"/>
    </location>
</feature>
<dbReference type="Gene3D" id="1.20.5.100">
    <property type="entry name" value="Cytochrome c1, transmembrane anchor, C-terminal"/>
    <property type="match status" value="1"/>
</dbReference>
<keyword evidence="7 9" id="KW-0408">Iron</keyword>
<dbReference type="InterPro" id="IPR009056">
    <property type="entry name" value="Cyt_c-like_dom"/>
</dbReference>
<feature type="binding site" description="covalent" evidence="9">
    <location>
        <position position="186"/>
    </location>
    <ligand>
        <name>heme c</name>
        <dbReference type="ChEBI" id="CHEBI:61717"/>
    </ligand>
</feature>
<evidence type="ECO:0000256" key="1">
    <source>
        <dbReference type="ARBA" id="ARBA00004370"/>
    </source>
</evidence>
<sequence>MMFKKIAISALAALTIASSPALAAGSGGHVTDYDFSFEGPFGTYDRNQLQRGLQVFTEVCAACHGLEHVAFRTLADPNGPELPEDQMRAYAEQFEIWDPAIMDYRTAASPDHYPGSQFTGAPDLSLMAKARVGFSGPYGLGINQLINGIGGPEYIASFLTGFTGEEDVQAGTLFYENEAFGGWVSMAPVLFDDMVEFADGTPATEEQVAKDVAAFLMWTAEPKLVERKRAGFIGVLFLSVLTVLLYLANKQLWAPIKRRAKES</sequence>
<dbReference type="InterPro" id="IPR036909">
    <property type="entry name" value="Cyt_c-like_dom_sf"/>
</dbReference>
<gene>
    <name evidence="13" type="ORF">SAMN04488238_101111</name>
</gene>
<dbReference type="PRINTS" id="PR00603">
    <property type="entry name" value="CYTOCHROMEC1"/>
</dbReference>
<comment type="cofactor">
    <cofactor evidence="9">
        <name>heme c</name>
        <dbReference type="ChEBI" id="CHEBI:61717"/>
    </cofactor>
    <text evidence="9">Binds 1 heme c group covalently per subunit.</text>
</comment>
<feature type="binding site" description="covalent" evidence="9">
    <location>
        <position position="63"/>
    </location>
    <ligand>
        <name>heme c</name>
        <dbReference type="ChEBI" id="CHEBI:61717"/>
    </ligand>
</feature>
<dbReference type="EMBL" id="FNOM01000001">
    <property type="protein sequence ID" value="SDW10881.1"/>
    <property type="molecule type" value="Genomic_DNA"/>
</dbReference>
<evidence type="ECO:0000313" key="13">
    <source>
        <dbReference type="EMBL" id="SDW10881.1"/>
    </source>
</evidence>
<evidence type="ECO:0000256" key="7">
    <source>
        <dbReference type="ARBA" id="ARBA00023004"/>
    </source>
</evidence>
<dbReference type="Gene3D" id="1.10.760.10">
    <property type="entry name" value="Cytochrome c-like domain"/>
    <property type="match status" value="1"/>
</dbReference>
<dbReference type="SUPFAM" id="SSF46626">
    <property type="entry name" value="Cytochrome c"/>
    <property type="match status" value="1"/>
</dbReference>
<evidence type="ECO:0000256" key="9">
    <source>
        <dbReference type="PIRSR" id="PIRSR602326-1"/>
    </source>
</evidence>
<feature type="binding site" description="covalent" evidence="9">
    <location>
        <position position="64"/>
    </location>
    <ligand>
        <name>heme c</name>
        <dbReference type="ChEBI" id="CHEBI:61717"/>
    </ligand>
</feature>
<dbReference type="AlphaFoldDB" id="A0A1H2QUR6"/>
<comment type="subcellular location">
    <subcellularLocation>
        <location evidence="1">Membrane</location>
    </subcellularLocation>
</comment>
<evidence type="ECO:0000256" key="3">
    <source>
        <dbReference type="ARBA" id="ARBA00022617"/>
    </source>
</evidence>
<feature type="signal peptide" evidence="11">
    <location>
        <begin position="1"/>
        <end position="23"/>
    </location>
</feature>
<feature type="binding site" description="covalent" evidence="9">
    <location>
        <position position="60"/>
    </location>
    <ligand>
        <name>heme c</name>
        <dbReference type="ChEBI" id="CHEBI:61717"/>
    </ligand>
</feature>
<dbReference type="PROSITE" id="PS51007">
    <property type="entry name" value="CYTC"/>
    <property type="match status" value="1"/>
</dbReference>
<dbReference type="STRING" id="564137.SAMN04488238_101111"/>
<dbReference type="InterPro" id="IPR002326">
    <property type="entry name" value="Cyt_c1"/>
</dbReference>